<dbReference type="GO" id="GO:0000920">
    <property type="term" value="P:septum digestion after cytokinesis"/>
    <property type="evidence" value="ECO:0007669"/>
    <property type="project" value="UniProtKB-ARBA"/>
</dbReference>
<feature type="region of interest" description="Disordered" evidence="16">
    <location>
        <begin position="304"/>
        <end position="340"/>
    </location>
</feature>
<dbReference type="Gene3D" id="1.10.287.1170">
    <property type="entry name" value="glycoside hydrolase family 81 endo-[beta] glucanase"/>
    <property type="match status" value="1"/>
</dbReference>
<evidence type="ECO:0000256" key="3">
    <source>
        <dbReference type="ARBA" id="ARBA00010730"/>
    </source>
</evidence>
<keyword evidence="21" id="KW-1185">Reference proteome</keyword>
<dbReference type="GO" id="GO:0042973">
    <property type="term" value="F:glucan endo-1,3-beta-D-glucosidase activity"/>
    <property type="evidence" value="ECO:0007669"/>
    <property type="project" value="UniProtKB-EC"/>
</dbReference>
<dbReference type="FunCoup" id="G8Y1T0">
    <property type="interactions" value="337"/>
</dbReference>
<evidence type="ECO:0000256" key="9">
    <source>
        <dbReference type="ARBA" id="ARBA00023180"/>
    </source>
</evidence>
<dbReference type="HOGENOM" id="CLU_005482_0_1_1"/>
<keyword evidence="7 17" id="KW-0732">Signal</keyword>
<dbReference type="Gene3D" id="2.70.98.30">
    <property type="entry name" value="Golgi alpha-mannosidase II, domain 4"/>
    <property type="match status" value="1"/>
</dbReference>
<name>G8Y1T0_PICSO</name>
<comment type="catalytic activity">
    <reaction evidence="1">
        <text>Hydrolysis of (1-&gt;3)-beta-D-glucosidic linkages in (1-&gt;3)-beta-D-glucans.</text>
        <dbReference type="EC" id="3.2.1.39"/>
    </reaction>
</comment>
<feature type="chain" id="PRO_5003518554" description="Glucan endo-1,3-beta-D-glucosidase 1" evidence="17">
    <location>
        <begin position="25"/>
        <end position="1055"/>
    </location>
</feature>
<organism evidence="20 21">
    <name type="scientific">Pichia sorbitophila (strain ATCC MYA-4447 / BCRC 22081 / CBS 7064 / NBRC 10061 / NRRL Y-12695)</name>
    <name type="common">Hybrid yeast</name>
    <dbReference type="NCBI Taxonomy" id="559304"/>
    <lineage>
        <taxon>Eukaryota</taxon>
        <taxon>Fungi</taxon>
        <taxon>Dikarya</taxon>
        <taxon>Ascomycota</taxon>
        <taxon>Saccharomycotina</taxon>
        <taxon>Pichiomycetes</taxon>
        <taxon>Debaryomycetaceae</taxon>
        <taxon>Millerozyma</taxon>
    </lineage>
</organism>
<feature type="region of interest" description="Disordered" evidence="16">
    <location>
        <begin position="112"/>
        <end position="145"/>
    </location>
</feature>
<dbReference type="eggNOG" id="KOG2254">
    <property type="taxonomic scope" value="Eukaryota"/>
</dbReference>
<keyword evidence="10" id="KW-0119">Carbohydrate metabolism</keyword>
<evidence type="ECO:0000259" key="18">
    <source>
        <dbReference type="Pfam" id="PF03639"/>
    </source>
</evidence>
<dbReference type="InterPro" id="IPR005200">
    <property type="entry name" value="Endo-beta-glucanase"/>
</dbReference>
<dbReference type="InterPro" id="IPR040720">
    <property type="entry name" value="GH81_C"/>
</dbReference>
<feature type="compositionally biased region" description="Low complexity" evidence="16">
    <location>
        <begin position="125"/>
        <end position="139"/>
    </location>
</feature>
<evidence type="ECO:0000313" key="20">
    <source>
        <dbReference type="EMBL" id="CCE86783.1"/>
    </source>
</evidence>
<evidence type="ECO:0000256" key="13">
    <source>
        <dbReference type="ARBA" id="ARBA00023326"/>
    </source>
</evidence>
<feature type="domain" description="Glycosyl hydrolase family 81 C-terminal" evidence="19">
    <location>
        <begin position="690"/>
        <end position="1045"/>
    </location>
</feature>
<evidence type="ECO:0000256" key="1">
    <source>
        <dbReference type="ARBA" id="ARBA00000382"/>
    </source>
</evidence>
<dbReference type="PANTHER" id="PTHR31983">
    <property type="entry name" value="ENDO-1,3(4)-BETA-GLUCANASE 1"/>
    <property type="match status" value="1"/>
</dbReference>
<dbReference type="GO" id="GO:0009986">
    <property type="term" value="C:cell surface"/>
    <property type="evidence" value="ECO:0007669"/>
    <property type="project" value="TreeGrafter"/>
</dbReference>
<accession>G8Y1T0</accession>
<feature type="compositionally biased region" description="Low complexity" evidence="16">
    <location>
        <begin position="304"/>
        <end position="337"/>
    </location>
</feature>
<dbReference type="Pfam" id="PF03639">
    <property type="entry name" value="Glyco_hydro_81"/>
    <property type="match status" value="1"/>
</dbReference>
<keyword evidence="11" id="KW-0326">Glycosidase</keyword>
<comment type="similarity">
    <text evidence="3">Belongs to the glycosyl hydrolase 81 family.</text>
</comment>
<evidence type="ECO:0000256" key="7">
    <source>
        <dbReference type="ARBA" id="ARBA00022729"/>
    </source>
</evidence>
<evidence type="ECO:0000259" key="19">
    <source>
        <dbReference type="Pfam" id="PF17652"/>
    </source>
</evidence>
<evidence type="ECO:0000256" key="12">
    <source>
        <dbReference type="ARBA" id="ARBA00023316"/>
    </source>
</evidence>
<evidence type="ECO:0000256" key="10">
    <source>
        <dbReference type="ARBA" id="ARBA00023277"/>
    </source>
</evidence>
<feature type="domain" description="Glycosyl hydrolase family 81 N-terminal" evidence="18">
    <location>
        <begin position="359"/>
        <end position="681"/>
    </location>
</feature>
<dbReference type="OMA" id="HYPGWTS"/>
<dbReference type="PANTHER" id="PTHR31983:SF20">
    <property type="entry name" value="GLUCAN ENDO-1,3-BETA-D-GLUCOSIDASE 1"/>
    <property type="match status" value="1"/>
</dbReference>
<evidence type="ECO:0000256" key="17">
    <source>
        <dbReference type="SAM" id="SignalP"/>
    </source>
</evidence>
<keyword evidence="5" id="KW-0134">Cell wall</keyword>
<dbReference type="EMBL" id="FO082046">
    <property type="protein sequence ID" value="CCE86783.1"/>
    <property type="molecule type" value="Genomic_DNA"/>
</dbReference>
<reference evidence="20 21" key="1">
    <citation type="journal article" date="2012" name="G3 (Bethesda)">
        <title>Pichia sorbitophila, an interspecies yeast hybrid reveals early steps of genome resolution following polyploidization.</title>
        <authorList>
            <person name="Leh Louis V."/>
            <person name="Despons L."/>
            <person name="Friedrich A."/>
            <person name="Martin T."/>
            <person name="Durrens P."/>
            <person name="Casaregola S."/>
            <person name="Neuveglise C."/>
            <person name="Fairhead C."/>
            <person name="Marck C."/>
            <person name="Cruz J.A."/>
            <person name="Straub M.L."/>
            <person name="Kugler V."/>
            <person name="Sacerdot C."/>
            <person name="Uzunov Z."/>
            <person name="Thierry A."/>
            <person name="Weiss S."/>
            <person name="Bleykasten C."/>
            <person name="De Montigny J."/>
            <person name="Jacques N."/>
            <person name="Jung P."/>
            <person name="Lemaire M."/>
            <person name="Mallet S."/>
            <person name="Morel G."/>
            <person name="Richard G.F."/>
            <person name="Sarkar A."/>
            <person name="Savel G."/>
            <person name="Schacherer J."/>
            <person name="Seret M.L."/>
            <person name="Talla E."/>
            <person name="Samson G."/>
            <person name="Jubin C."/>
            <person name="Poulain J."/>
            <person name="Vacherie B."/>
            <person name="Barbe V."/>
            <person name="Pelletier E."/>
            <person name="Sherman D.J."/>
            <person name="Westhof E."/>
            <person name="Weissenbach J."/>
            <person name="Baret P.V."/>
            <person name="Wincker P."/>
            <person name="Gaillardin C."/>
            <person name="Dujon B."/>
            <person name="Souciet J.L."/>
        </authorList>
    </citation>
    <scope>NUCLEOTIDE SEQUENCE [LARGE SCALE GENOMIC DNA]</scope>
    <source>
        <strain evidence="21">ATCC MYA-4447 / BCRC 22081 / CBS 7064 / NBRC 10061 / NRRL Y-12695</strain>
    </source>
</reference>
<keyword evidence="8" id="KW-0378">Hydrolase</keyword>
<keyword evidence="12" id="KW-0961">Cell wall biogenesis/degradation</keyword>
<sequence>MVASDTTFALFLSLIALSLKSVVGDEVHTVTATRYITNNCFKEQVKSILSGNEDSVSTGIPIHFVYADGSNGQPANQAFGSGAAPAQSLRASTFGNKASNYMGNTVPTTVTPTTSTGAYNGKTDASSVANSVTSSSGSKKSSHPRSTIYSFDIKTVKSAVTTTKTIFKASTTPKTVYEGSTDVVTVTKTVKDPLVTSSVVTKSLSVTIDTSKFTEGVSITFSNDNKSNGTYKMNGASSSGIGSFRSSASILPSQKFSNSSSPSIYNSGSNSTRGNSSSLASSASQTYIASKLNGANHTIASSTASAANSSATHPSNSSVQVNHNSNGSSPSNNGVSGDLFKAISTDEPPKVFPREELKPVSIPSGVSNGDKPYETNKFYNNLFLGDQTDMIITYPYGMFWKTKDYYGLAVQHYNASKRVFGTGHSNNKDVPSYYSNPTNLGEIIFSATSLTASNNKLSVSDMNVMSANAKISPDGSDKNYIEFPLVQGMGFVTAIYHGNLNPVLSSLVGIQSLSQESSSALNPKVSKYRATFADGVEWLIYTSAPDGTKGFSLNSTANSVKGSSGVDGLVIQAAVAPSKSDEAAYDSAAGMYVTDVKLDGSVSGDSADYSFKYSTKGSSDSGKPIVFALPHHVDSISGDVKGAKTGIKLASTTKGNMTAFITDELKMTEKLNTDIQFLPWSQSMKGDLHYSSDKLKLLADTANKELAVDINATVSSMGSNYFSGKVLDKYAYILLVVSEIIKDKNATTSTLDAMKEAFGEFIKNKQYYPLMYDTKFKGVTSTASQNGDTGADYGSALYNDHHFHYGYFVHAAAVVGYVDKKNGGSWAKDNKDWVNSLVRDVANPSTDDKYFPVSRMFDWFGGHSWASGLFASGDGLNEESSSEDYNFAYGMKLWGNVIGDSPMESRGSLMLAIMSRAMNKYFLYKSDNTDEPSKYIPNKVSGIFYENKVAYTTFFGSPSDHPEYVHGIHMMPITPASSLIRIPSYVEQEWKDQVSTFIKNVDSGWLGVLKLNQALYDPKSSYQFFSSSDFKSTYLDNGQSRTWALAFSGGLTGSA</sequence>
<evidence type="ECO:0000313" key="21">
    <source>
        <dbReference type="Proteomes" id="UP000005222"/>
    </source>
</evidence>
<dbReference type="InParanoid" id="G8Y1T0"/>
<dbReference type="GO" id="GO:0052861">
    <property type="term" value="F:endo-1,3(4)-beta-glucanase activity"/>
    <property type="evidence" value="ECO:0007669"/>
    <property type="project" value="InterPro"/>
</dbReference>
<comment type="subcellular location">
    <subcellularLocation>
        <location evidence="2">Secreted</location>
        <location evidence="2">Cell wall</location>
    </subcellularLocation>
</comment>
<dbReference type="PROSITE" id="PS52008">
    <property type="entry name" value="GH81"/>
    <property type="match status" value="1"/>
</dbReference>
<dbReference type="Pfam" id="PF17652">
    <property type="entry name" value="Glyco_hydro81C"/>
    <property type="match status" value="1"/>
</dbReference>
<evidence type="ECO:0000256" key="4">
    <source>
        <dbReference type="ARBA" id="ARBA00012780"/>
    </source>
</evidence>
<dbReference type="FunFam" id="2.70.98.30:FF:000006">
    <property type="entry name" value="Endo-1,3-beta-glucanase Engl1"/>
    <property type="match status" value="1"/>
</dbReference>
<dbReference type="AlphaFoldDB" id="G8Y1T0"/>
<evidence type="ECO:0000256" key="16">
    <source>
        <dbReference type="SAM" id="MobiDB-lite"/>
    </source>
</evidence>
<feature type="region of interest" description="Disordered" evidence="16">
    <location>
        <begin position="252"/>
        <end position="279"/>
    </location>
</feature>
<keyword evidence="13" id="KW-0624">Polysaccharide degradation</keyword>
<evidence type="ECO:0000256" key="6">
    <source>
        <dbReference type="ARBA" id="ARBA00022525"/>
    </source>
</evidence>
<evidence type="ECO:0000256" key="8">
    <source>
        <dbReference type="ARBA" id="ARBA00022801"/>
    </source>
</evidence>
<proteinExistence type="inferred from homology"/>
<dbReference type="GO" id="GO:0071555">
    <property type="term" value="P:cell wall organization"/>
    <property type="evidence" value="ECO:0007669"/>
    <property type="project" value="UniProtKB-KW"/>
</dbReference>
<keyword evidence="9" id="KW-0325">Glycoprotein</keyword>
<feature type="signal peptide" evidence="17">
    <location>
        <begin position="1"/>
        <end position="24"/>
    </location>
</feature>
<evidence type="ECO:0000256" key="11">
    <source>
        <dbReference type="ARBA" id="ARBA00023295"/>
    </source>
</evidence>
<protein>
    <recommendedName>
        <fullName evidence="14">Glucan endo-1,3-beta-D-glucosidase 1</fullName>
        <ecNumber evidence="4">3.2.1.39</ecNumber>
    </recommendedName>
    <alternativeName>
        <fullName evidence="15">Daughter specific expression protein 4</fullName>
    </alternativeName>
</protein>
<dbReference type="Proteomes" id="UP000005222">
    <property type="component" value="Chromosome N"/>
</dbReference>
<dbReference type="OrthoDB" id="4473401at2759"/>
<dbReference type="STRING" id="559304.G8Y1T0"/>
<evidence type="ECO:0000256" key="15">
    <source>
        <dbReference type="ARBA" id="ARBA00075210"/>
    </source>
</evidence>
<dbReference type="InterPro" id="IPR040451">
    <property type="entry name" value="GH81_N"/>
</dbReference>
<dbReference type="Gene3D" id="1.20.5.420">
    <property type="entry name" value="Immunoglobulin FC, subunit C"/>
    <property type="match status" value="1"/>
</dbReference>
<dbReference type="GO" id="GO:0000272">
    <property type="term" value="P:polysaccharide catabolic process"/>
    <property type="evidence" value="ECO:0007669"/>
    <property type="project" value="UniProtKB-KW"/>
</dbReference>
<evidence type="ECO:0000256" key="5">
    <source>
        <dbReference type="ARBA" id="ARBA00022512"/>
    </source>
</evidence>
<evidence type="ECO:0000256" key="14">
    <source>
        <dbReference type="ARBA" id="ARBA00074614"/>
    </source>
</evidence>
<dbReference type="EC" id="3.2.1.39" evidence="4"/>
<dbReference type="FunFam" id="1.20.5.420:FF:000008">
    <property type="entry name" value="Endo-1,3-beta-glucanase Engl1"/>
    <property type="match status" value="1"/>
</dbReference>
<keyword evidence="6" id="KW-0964">Secreted</keyword>
<evidence type="ECO:0000256" key="2">
    <source>
        <dbReference type="ARBA" id="ARBA00004191"/>
    </source>
</evidence>
<gene>
    <name evidence="20" type="primary">Piso0_005296</name>
    <name evidence="20" type="ORF">GNLVRS01_PISO0N12025g</name>
</gene>